<evidence type="ECO:0000256" key="12">
    <source>
        <dbReference type="ARBA" id="ARBA00023170"/>
    </source>
</evidence>
<evidence type="ECO:0000313" key="20">
    <source>
        <dbReference type="Proteomes" id="UP000246464"/>
    </source>
</evidence>
<dbReference type="GO" id="GO:0007283">
    <property type="term" value="P:spermatogenesis"/>
    <property type="evidence" value="ECO:0007669"/>
    <property type="project" value="UniProtKB-KW"/>
</dbReference>
<feature type="transmembrane region" description="Helical" evidence="14">
    <location>
        <begin position="558"/>
        <end position="585"/>
    </location>
</feature>
<evidence type="ECO:0000256" key="4">
    <source>
        <dbReference type="ARBA" id="ARBA00022475"/>
    </source>
</evidence>
<evidence type="ECO:0000256" key="8">
    <source>
        <dbReference type="ARBA" id="ARBA00022782"/>
    </source>
</evidence>
<name>A0A2U9BP55_SCOMX</name>
<dbReference type="GO" id="GO:0005886">
    <property type="term" value="C:plasma membrane"/>
    <property type="evidence" value="ECO:0007669"/>
    <property type="project" value="UniProtKB-SubCell"/>
</dbReference>
<dbReference type="InterPro" id="IPR041966">
    <property type="entry name" value="LOTUS-like"/>
</dbReference>
<feature type="transmembrane region" description="Helical" evidence="14">
    <location>
        <begin position="402"/>
        <end position="424"/>
    </location>
</feature>
<evidence type="ECO:0000259" key="16">
    <source>
        <dbReference type="PROSITE" id="PS50304"/>
    </source>
</evidence>
<dbReference type="Pfam" id="PF00567">
    <property type="entry name" value="TUDOR"/>
    <property type="match status" value="3"/>
</dbReference>
<keyword evidence="9" id="KW-0744">Spermatogenesis</keyword>
<keyword evidence="11 14" id="KW-0472">Membrane</keyword>
<keyword evidence="6 14" id="KW-0812">Transmembrane</keyword>
<evidence type="ECO:0000256" key="10">
    <source>
        <dbReference type="ARBA" id="ARBA00022989"/>
    </source>
</evidence>
<dbReference type="SUPFAM" id="SSF63748">
    <property type="entry name" value="Tudor/PWWP/MBT"/>
    <property type="match status" value="3"/>
</dbReference>
<dbReference type="Gene3D" id="3.30.420.610">
    <property type="entry name" value="LOTUS domain-like"/>
    <property type="match status" value="3"/>
</dbReference>
<dbReference type="PROSITE" id="PS51465">
    <property type="entry name" value="KAZAL_2"/>
    <property type="match status" value="1"/>
</dbReference>
<evidence type="ECO:0000256" key="2">
    <source>
        <dbReference type="ARBA" id="ARBA00004651"/>
    </source>
</evidence>
<evidence type="ECO:0000256" key="15">
    <source>
        <dbReference type="SAM" id="SignalP"/>
    </source>
</evidence>
<feature type="domain" description="HTH OST-type" evidence="18">
    <location>
        <begin position="988"/>
        <end position="1058"/>
    </location>
</feature>
<dbReference type="Pfam" id="PF12872">
    <property type="entry name" value="OST-HTH"/>
    <property type="match status" value="1"/>
</dbReference>
<keyword evidence="12" id="KW-0675">Receptor</keyword>
<dbReference type="PANTHER" id="PTHR21444">
    <property type="entry name" value="COILED-COIL DOMAIN-CONTAINING PROTEIN 180"/>
    <property type="match status" value="1"/>
</dbReference>
<keyword evidence="4" id="KW-1003">Cell membrane</keyword>
<feature type="compositionally biased region" description="Polar residues" evidence="13">
    <location>
        <begin position="1059"/>
        <end position="1074"/>
    </location>
</feature>
<dbReference type="Gene3D" id="2.30.30.140">
    <property type="match status" value="3"/>
</dbReference>
<keyword evidence="7" id="KW-0677">Repeat</keyword>
<dbReference type="GO" id="GO:0030154">
    <property type="term" value="P:cell differentiation"/>
    <property type="evidence" value="ECO:0007669"/>
    <property type="project" value="UniProtKB-KW"/>
</dbReference>
<dbReference type="STRING" id="52904.ENSSMAP00000030481"/>
<comment type="subcellular location">
    <subcellularLocation>
        <location evidence="2">Cell membrane</location>
        <topology evidence="2">Multi-pass membrane protein</topology>
    </subcellularLocation>
    <subcellularLocation>
        <location evidence="1">Cytoplasm</location>
    </subcellularLocation>
</comment>
<evidence type="ECO:0000256" key="13">
    <source>
        <dbReference type="SAM" id="MobiDB-lite"/>
    </source>
</evidence>
<feature type="transmembrane region" description="Helical" evidence="14">
    <location>
        <begin position="504"/>
        <end position="530"/>
    </location>
</feature>
<dbReference type="GO" id="GO:0034632">
    <property type="term" value="F:retinol transmembrane transporter activity"/>
    <property type="evidence" value="ECO:0007669"/>
    <property type="project" value="InterPro"/>
</dbReference>
<accession>A0A2U9BP55</accession>
<evidence type="ECO:0000256" key="11">
    <source>
        <dbReference type="ARBA" id="ARBA00023136"/>
    </source>
</evidence>
<evidence type="ECO:0000313" key="19">
    <source>
        <dbReference type="EMBL" id="AWP05928.1"/>
    </source>
</evidence>
<dbReference type="Gene3D" id="3.30.60.30">
    <property type="match status" value="1"/>
</dbReference>
<dbReference type="Pfam" id="PF00050">
    <property type="entry name" value="Kazal_1"/>
    <property type="match status" value="1"/>
</dbReference>
<evidence type="ECO:0000256" key="14">
    <source>
        <dbReference type="SAM" id="Phobius"/>
    </source>
</evidence>
<dbReference type="GO" id="GO:0005737">
    <property type="term" value="C:cytoplasm"/>
    <property type="evidence" value="ECO:0007669"/>
    <property type="project" value="UniProtKB-SubCell"/>
</dbReference>
<keyword evidence="8" id="KW-0221">Differentiation</keyword>
<evidence type="ECO:0000259" key="18">
    <source>
        <dbReference type="PROSITE" id="PS51644"/>
    </source>
</evidence>
<dbReference type="InterPro" id="IPR035437">
    <property type="entry name" value="SNase_OB-fold_sf"/>
</dbReference>
<dbReference type="PANTHER" id="PTHR21444:SF17">
    <property type="entry name" value="STIMULATED BY RETINOIC ACID GENE 6 PROTEIN-LIKE"/>
    <property type="match status" value="1"/>
</dbReference>
<evidence type="ECO:0000256" key="7">
    <source>
        <dbReference type="ARBA" id="ARBA00022737"/>
    </source>
</evidence>
<dbReference type="InterPro" id="IPR036058">
    <property type="entry name" value="Kazal_dom_sf"/>
</dbReference>
<organism evidence="19 20">
    <name type="scientific">Scophthalmus maximus</name>
    <name type="common">Turbot</name>
    <name type="synonym">Psetta maxima</name>
    <dbReference type="NCBI Taxonomy" id="52904"/>
    <lineage>
        <taxon>Eukaryota</taxon>
        <taxon>Metazoa</taxon>
        <taxon>Chordata</taxon>
        <taxon>Craniata</taxon>
        <taxon>Vertebrata</taxon>
        <taxon>Euteleostomi</taxon>
        <taxon>Actinopterygii</taxon>
        <taxon>Neopterygii</taxon>
        <taxon>Teleostei</taxon>
        <taxon>Neoteleostei</taxon>
        <taxon>Acanthomorphata</taxon>
        <taxon>Carangaria</taxon>
        <taxon>Pleuronectiformes</taxon>
        <taxon>Pleuronectoidei</taxon>
        <taxon>Scophthalmidae</taxon>
        <taxon>Scophthalmus</taxon>
    </lineage>
</organism>
<feature type="region of interest" description="Disordered" evidence="13">
    <location>
        <begin position="1059"/>
        <end position="1080"/>
    </location>
</feature>
<evidence type="ECO:0000256" key="9">
    <source>
        <dbReference type="ARBA" id="ARBA00022871"/>
    </source>
</evidence>
<dbReference type="GO" id="GO:0071939">
    <property type="term" value="P:vitamin A import into cell"/>
    <property type="evidence" value="ECO:0007669"/>
    <property type="project" value="TreeGrafter"/>
</dbReference>
<dbReference type="InterPro" id="IPR026612">
    <property type="entry name" value="STRA6-like"/>
</dbReference>
<dbReference type="InterPro" id="IPR002350">
    <property type="entry name" value="Kazal_dom"/>
</dbReference>
<gene>
    <name evidence="19" type="ORF">SMAX5B_007299</name>
</gene>
<evidence type="ECO:0000259" key="17">
    <source>
        <dbReference type="PROSITE" id="PS51465"/>
    </source>
</evidence>
<proteinExistence type="predicted"/>
<reference evidence="19 20" key="1">
    <citation type="submission" date="2017-12" db="EMBL/GenBank/DDBJ databases">
        <title>Integrating genomic resources of turbot (Scophthalmus maximus) in depth evaluation of genetic and physical mapping variation across individuals.</title>
        <authorList>
            <person name="Martinez P."/>
        </authorList>
    </citation>
    <scope>NUCLEOTIDE SEQUENCE [LARGE SCALE GENOMIC DNA]</scope>
</reference>
<dbReference type="InterPro" id="IPR002999">
    <property type="entry name" value="Tudor"/>
</dbReference>
<evidence type="ECO:0000256" key="5">
    <source>
        <dbReference type="ARBA" id="ARBA00022490"/>
    </source>
</evidence>
<dbReference type="EMBL" id="CP026250">
    <property type="protein sequence ID" value="AWP05928.1"/>
    <property type="molecule type" value="Genomic_DNA"/>
</dbReference>
<feature type="domain" description="HTH OST-type" evidence="18">
    <location>
        <begin position="889"/>
        <end position="959"/>
    </location>
</feature>
<keyword evidence="20" id="KW-1185">Reference proteome</keyword>
<feature type="domain" description="Tudor" evidence="16">
    <location>
        <begin position="1343"/>
        <end position="1400"/>
    </location>
</feature>
<feature type="transmembrane region" description="Helical" evidence="14">
    <location>
        <begin position="103"/>
        <end position="122"/>
    </location>
</feature>
<keyword evidence="15" id="KW-0732">Signal</keyword>
<sequence>MTGRAVFLGLLLICLAADAERPGLMRKPSCPNMGDEIVACPLNLAPVCGSDGNTYANECTLCVERHGADARLEQTDLSRMIRHRGEHEVSRVQDCQNGISVDLFLHLSLIPAVLIVGVLSFLQKRTQRLAIDHRLPFLAGRFAIVVPLDTIGSLSNRWSYGFAFGAVSSSVLLLFSERYIPFTVPPWARAVVYLVGALEVGLVYLPFFACLSTPFRAAGAGLGILYSLSWIIVTVWDTFTCPDGKILGPYQKVIVQWPSILSLVFLLGRFVYILIKAVRIRLQQDQEDPEELNEQHQVQHVKTLLRKTPAHSKRLSWFQRRVYEWDPYFKFPNRIIGSAVISLIGLYIMTLADYTLSNVAFDQVDKWKNTLQQLVTSCNQTAALGAMIPQLEEFLAVARKSWLATTIIASLNSVAYTLHVLVCYRKHLKRLWKGQRGFLPEKFHNPSSAVSVASITRYSGWQIAFTLWGYVIVHFIHFQLALLLVYGLVLPIEHGHVLSMLSNLGIIVLTIGLVISLVILQIALVQIFFLQDKISPSDKEKPLALNNRKAFHCFNYFFFFYNVVMGFSNCILRLLCSIVVGTWLVSRIDRTIMQRGYENLDAGYSTWIGMIFADHYHNNPVMVCFSQLLVSDKLERHRVSAYSTFSNMPSETPGNSRARRRWMLFHTLLRNPHLIPLRKHHLASSSLLQTSSSPQSDMVCVFSRMSDSESIGKMLRSVLQSSKAGVSIDSLQSEYRSLCGESIPLKKLGYSELEDFLQSIPSVVRLEYRMGELKCFAAVCRETAHIAELVARQKSSKKSGHSQVVNCRMRFKPSNPYMLNMRPRSSLRQPSAGDAYKWPSHFPTHGGNRGCSASGDYRKENCLVNCQKPLEKPLEQASRINQSKSSVYDVELVRRRITQLLEKYCSGLWMSKISEVYSKMFNQTLHPQVLTDLEQWTYICEVEKPSSNNRADRLVYPPLPPKPSIVPRITFSSTPDSAPPSKSSDEVVSAEVRQRIKELLSMYSLGVWAHALPKLFMDTYKTPFPENVLDNLSLLMDMWTVEYPIPHDKSKAILYNSSRTDTETTDSQESQQCRSHPLPSGLEVVGAEIPPRLVLPSEHYPSVLVTEAKSSNTVTIRYVGENYSNAQQYLEDAMCSFYSQDSNHHPLSNPVVGQLVAVRGEDGDELVRAQVMEIRAPNKVKVYYVDHGFSLETSGINLLELHQDFLSLPFQATNVRLAGLETFSSHPLVLSSLEKLAVGKILLMETLEPCQQIDMPVAVLYDTSEDDDININSACLKTLQDNTMNNPLTLNVAYQDVCVTNVCANGIIYCQLPSRGTARLSKLLEKTEAFFTTQRTSESLVSRPFSGKFCLARHKGKWSRVEITNMFNHRVLEILFIDMGIPATLEVTDLREIPPLLVKDFTIIPPQAIKCRLADLKVPEGDWSPEAVLWMKEAVMGSADCKMKILKLDEHKAEQLVYTHLFIGAESLELDKSINHQLTQSELWQKLATQTNNTICISNGKTEKGFSAFVETLSSSVPNHVARDSTQPRHEKEDMVLLDGTTENGMQPLPLPPLLELPQPGQNMDVFVPVACHPGYFVLQPWQDLHKLMVLMGEMILYYNQLCKTNTTTHVQRGDVCAARIEKNWHRVQVRGILSNGLVSVYELDHGKREQVHRNLIQPLIEEFRQLPFQAVTAQLAGMTQHQWTEEASILFRNHVEKRALVAQVESVQEVSEVNDELWGRRLTVYLVDTATEDKDLWIHTILADMDSEMSSAA</sequence>
<feature type="signal peptide" evidence="15">
    <location>
        <begin position="1"/>
        <end position="19"/>
    </location>
</feature>
<feature type="transmembrane region" description="Helical" evidence="14">
    <location>
        <begin position="467"/>
        <end position="492"/>
    </location>
</feature>
<dbReference type="PROSITE" id="PS00282">
    <property type="entry name" value="KAZAL_1"/>
    <property type="match status" value="1"/>
</dbReference>
<feature type="domain" description="HTH OST-type" evidence="18">
    <location>
        <begin position="707"/>
        <end position="779"/>
    </location>
</feature>
<feature type="transmembrane region" description="Helical" evidence="14">
    <location>
        <begin position="256"/>
        <end position="275"/>
    </location>
</feature>
<feature type="domain" description="Tudor" evidence="16">
    <location>
        <begin position="1149"/>
        <end position="1208"/>
    </location>
</feature>
<keyword evidence="10 14" id="KW-1133">Transmembrane helix</keyword>
<evidence type="ECO:0000256" key="6">
    <source>
        <dbReference type="ARBA" id="ARBA00022692"/>
    </source>
</evidence>
<protein>
    <submittedName>
        <fullName evidence="19">Putative tudor domain-containing protein 7</fullName>
    </submittedName>
</protein>
<keyword evidence="5" id="KW-0963">Cytoplasm</keyword>
<feature type="transmembrane region" description="Helical" evidence="14">
    <location>
        <begin position="217"/>
        <end position="236"/>
    </location>
</feature>
<dbReference type="SUPFAM" id="SSF100895">
    <property type="entry name" value="Kazal-type serine protease inhibitors"/>
    <property type="match status" value="1"/>
</dbReference>
<dbReference type="Proteomes" id="UP000246464">
    <property type="component" value="Chromosome 8"/>
</dbReference>
<dbReference type="PROSITE" id="PS51644">
    <property type="entry name" value="HTH_OST"/>
    <property type="match status" value="3"/>
</dbReference>
<dbReference type="PROSITE" id="PS50304">
    <property type="entry name" value="TUDOR"/>
    <property type="match status" value="2"/>
</dbReference>
<feature type="transmembrane region" description="Helical" evidence="14">
    <location>
        <begin position="158"/>
        <end position="175"/>
    </location>
</feature>
<dbReference type="Gene3D" id="2.40.50.90">
    <property type="match status" value="3"/>
</dbReference>
<keyword evidence="3" id="KW-0813">Transport</keyword>
<feature type="chain" id="PRO_5015917438" evidence="15">
    <location>
        <begin position="20"/>
        <end position="1754"/>
    </location>
</feature>
<feature type="domain" description="Kazal-like" evidence="17">
    <location>
        <begin position="24"/>
        <end position="89"/>
    </location>
</feature>
<dbReference type="SMART" id="SM00333">
    <property type="entry name" value="TUDOR"/>
    <property type="match status" value="3"/>
</dbReference>
<dbReference type="GO" id="GO:0038023">
    <property type="term" value="F:signaling receptor activity"/>
    <property type="evidence" value="ECO:0007669"/>
    <property type="project" value="InterPro"/>
</dbReference>
<evidence type="ECO:0000256" key="1">
    <source>
        <dbReference type="ARBA" id="ARBA00004496"/>
    </source>
</evidence>
<feature type="transmembrane region" description="Helical" evidence="14">
    <location>
        <begin position="335"/>
        <end position="352"/>
    </location>
</feature>
<feature type="transmembrane region" description="Helical" evidence="14">
    <location>
        <begin position="187"/>
        <end position="205"/>
    </location>
</feature>
<dbReference type="Pfam" id="PF14752">
    <property type="entry name" value="RBP_receptor"/>
    <property type="match status" value="1"/>
</dbReference>
<dbReference type="InterPro" id="IPR025605">
    <property type="entry name" value="OST-HTH/LOTUS_dom"/>
</dbReference>
<evidence type="ECO:0000256" key="3">
    <source>
        <dbReference type="ARBA" id="ARBA00022448"/>
    </source>
</evidence>
<dbReference type="SMART" id="SM00280">
    <property type="entry name" value="KAZAL"/>
    <property type="match status" value="1"/>
</dbReference>